<dbReference type="PANTHER" id="PTHR11757:SF19">
    <property type="entry name" value="PROLYL ENDOPEPTIDASE-LIKE"/>
    <property type="match status" value="1"/>
</dbReference>
<dbReference type="PATRIC" id="fig|1166016.3.peg.2080"/>
<dbReference type="HOGENOM" id="CLU_1093001_0_0_6"/>
<dbReference type="Proteomes" id="UP000008044">
    <property type="component" value="Chromosome"/>
</dbReference>
<evidence type="ECO:0000256" key="1">
    <source>
        <dbReference type="ARBA" id="ARBA00005228"/>
    </source>
</evidence>
<dbReference type="PANTHER" id="PTHR11757">
    <property type="entry name" value="PROTEASE FAMILY S9A OLIGOPEPTIDASE"/>
    <property type="match status" value="1"/>
</dbReference>
<dbReference type="InterPro" id="IPR029058">
    <property type="entry name" value="AB_hydrolase_fold"/>
</dbReference>
<dbReference type="eggNOG" id="COG1770">
    <property type="taxonomic scope" value="Bacteria"/>
</dbReference>
<dbReference type="InterPro" id="IPR051543">
    <property type="entry name" value="Serine_Peptidase_S9A"/>
</dbReference>
<dbReference type="KEGG" id="pec:W5S_2064"/>
<dbReference type="GO" id="GO:0006508">
    <property type="term" value="P:proteolysis"/>
    <property type="evidence" value="ECO:0007669"/>
    <property type="project" value="UniProtKB-KW"/>
</dbReference>
<dbReference type="Gene3D" id="3.40.50.1820">
    <property type="entry name" value="alpha/beta hydrolase"/>
    <property type="match status" value="1"/>
</dbReference>
<name>A0A0H3I5W5_PECPM</name>
<dbReference type="SUPFAM" id="SSF50993">
    <property type="entry name" value="Peptidase/esterase 'gauge' domain"/>
    <property type="match status" value="1"/>
</dbReference>
<sequence length="307" mass="35976">MKTPQAEKKPHTISTHGDTRVDNYYWLRDDQRTDPQVLSYLEQENAYSEAIMAPHAARKRSLYDEMVKRIPSTDMSVPYVRKGYRYQSRYEPGKEYATYLRQPEQATEVWETLLDGNQRAEGHEFYSLGALEISPNNTLLALSEDFLSRRQYTLRFRDLNSGEWLPDVIENVTAGAEWSADSTMLYYVRKHAQTLLPYQVYRHRLGSDPAQDELVYEEKDDTYYVSLSKTTSEHYITIYLSSTTTTEVLLLDATLPEAVPQVGIPRRKDHEYGIDHYQGRFYLRSNREGKISVSTIRINLMNKRWKR</sequence>
<dbReference type="EMBL" id="CP003415">
    <property type="protein sequence ID" value="AFI90153.1"/>
    <property type="molecule type" value="Genomic_DNA"/>
</dbReference>
<evidence type="ECO:0000313" key="4">
    <source>
        <dbReference type="Proteomes" id="UP000008044"/>
    </source>
</evidence>
<keyword evidence="3" id="KW-0378">Hydrolase</keyword>
<dbReference type="Gene3D" id="2.130.10.120">
    <property type="entry name" value="Prolyl oligopeptidase, N-terminal domain"/>
    <property type="match status" value="1"/>
</dbReference>
<feature type="domain" description="Peptidase S9A N-terminal" evidence="2">
    <location>
        <begin position="4"/>
        <end position="291"/>
    </location>
</feature>
<organism evidence="3 4">
    <name type="scientific">Pectobacterium parmentieri</name>
    <dbReference type="NCBI Taxonomy" id="1905730"/>
    <lineage>
        <taxon>Bacteria</taxon>
        <taxon>Pseudomonadati</taxon>
        <taxon>Pseudomonadota</taxon>
        <taxon>Gammaproteobacteria</taxon>
        <taxon>Enterobacterales</taxon>
        <taxon>Pectobacteriaceae</taxon>
        <taxon>Pectobacterium</taxon>
    </lineage>
</organism>
<proteinExistence type="inferred from homology"/>
<evidence type="ECO:0000259" key="2">
    <source>
        <dbReference type="Pfam" id="PF02897"/>
    </source>
</evidence>
<accession>A0A0H3I5W5</accession>
<gene>
    <name evidence="3" type="ordered locus">W5S_2064</name>
</gene>
<comment type="similarity">
    <text evidence="1">Belongs to the peptidase S9A family.</text>
</comment>
<dbReference type="Pfam" id="PF02897">
    <property type="entry name" value="Peptidase_S9_N"/>
    <property type="match status" value="1"/>
</dbReference>
<protein>
    <submittedName>
        <fullName evidence="3">Protease II ptrBb</fullName>
    </submittedName>
</protein>
<dbReference type="AlphaFoldDB" id="A0A0H3I5W5"/>
<keyword evidence="3" id="KW-0645">Protease</keyword>
<dbReference type="InterPro" id="IPR023302">
    <property type="entry name" value="Pept_S9A_N"/>
</dbReference>
<evidence type="ECO:0000313" key="3">
    <source>
        <dbReference type="EMBL" id="AFI90153.1"/>
    </source>
</evidence>
<dbReference type="STRING" id="1905730.W5S_2064"/>
<dbReference type="GO" id="GO:0004252">
    <property type="term" value="F:serine-type endopeptidase activity"/>
    <property type="evidence" value="ECO:0007669"/>
    <property type="project" value="InterPro"/>
</dbReference>
<reference evidence="3 4" key="1">
    <citation type="journal article" date="2012" name="J. Bacteriol.">
        <title>Genome sequence of Pectobacterium sp. strain SCC3193.</title>
        <authorList>
            <person name="Koskinen J.P."/>
            <person name="Laine P."/>
            <person name="Niemi O."/>
            <person name="Nykyri J."/>
            <person name="Harjunpaa H."/>
            <person name="Auvinen P."/>
            <person name="Paulin L."/>
            <person name="Pirhonen M."/>
            <person name="Palva T."/>
            <person name="Holm L."/>
        </authorList>
    </citation>
    <scope>NUCLEOTIDE SEQUENCE [LARGE SCALE GENOMIC DNA]</scope>
    <source>
        <strain evidence="3 4">SCC3193</strain>
    </source>
</reference>